<proteinExistence type="inferred from homology"/>
<comment type="subcellular location">
    <subcellularLocation>
        <location evidence="1">Mitochondrion inner membrane</location>
        <topology evidence="1">Single-pass membrane protein</topology>
    </subcellularLocation>
</comment>
<dbReference type="PANTHER" id="PTHR48416">
    <property type="entry name" value="CYTOCHROME C OXIDASE SUBUNIT 6C"/>
    <property type="match status" value="1"/>
</dbReference>
<dbReference type="InterPro" id="IPR037169">
    <property type="entry name" value="Cytochrome_c_oxidase_VIc_sf"/>
</dbReference>
<dbReference type="InterPro" id="IPR034884">
    <property type="entry name" value="Cytochrome_c_oxidase_VIc/VIIs"/>
</dbReference>
<keyword evidence="6 9" id="KW-1133">Transmembrane helix</keyword>
<evidence type="ECO:0000256" key="3">
    <source>
        <dbReference type="ARBA" id="ARBA00007204"/>
    </source>
</evidence>
<dbReference type="InterPro" id="IPR051389">
    <property type="entry name" value="Cytochrome_c_oxidase_VIc"/>
</dbReference>
<feature type="transmembrane region" description="Helical" evidence="9">
    <location>
        <begin position="20"/>
        <end position="38"/>
    </location>
</feature>
<dbReference type="Gene3D" id="4.10.93.10">
    <property type="entry name" value="Mitochondrial cytochrome c oxidase subunit VIc/VIIs"/>
    <property type="match status" value="1"/>
</dbReference>
<sequence length="78" mass="9105">MSEVAKLPKPQLRGLLTSQIKRNLVFGAVFAFVVTAAYKMNINDKRKIKYAEFYKNYDPQREYEQMKKAGIFQSARPE</sequence>
<dbReference type="CDD" id="cd22901">
    <property type="entry name" value="CcO_VIc"/>
    <property type="match status" value="1"/>
</dbReference>
<keyword evidence="4 9" id="KW-0812">Transmembrane</keyword>
<keyword evidence="11" id="KW-1185">Reference proteome</keyword>
<keyword evidence="7" id="KW-0496">Mitochondrion</keyword>
<evidence type="ECO:0000256" key="7">
    <source>
        <dbReference type="ARBA" id="ARBA00023128"/>
    </source>
</evidence>
<evidence type="ECO:0000313" key="11">
    <source>
        <dbReference type="Proteomes" id="UP001187531"/>
    </source>
</evidence>
<evidence type="ECO:0000256" key="8">
    <source>
        <dbReference type="ARBA" id="ARBA00023136"/>
    </source>
</evidence>
<dbReference type="EMBL" id="JAVRJZ010000105">
    <property type="protein sequence ID" value="KAK2703326.1"/>
    <property type="molecule type" value="Genomic_DNA"/>
</dbReference>
<evidence type="ECO:0000256" key="9">
    <source>
        <dbReference type="SAM" id="Phobius"/>
    </source>
</evidence>
<evidence type="ECO:0000256" key="5">
    <source>
        <dbReference type="ARBA" id="ARBA00022792"/>
    </source>
</evidence>
<dbReference type="GO" id="GO:0005743">
    <property type="term" value="C:mitochondrial inner membrane"/>
    <property type="evidence" value="ECO:0007669"/>
    <property type="project" value="UniProtKB-SubCell"/>
</dbReference>
<dbReference type="Pfam" id="PF02937">
    <property type="entry name" value="COX6C"/>
    <property type="match status" value="1"/>
</dbReference>
<evidence type="ECO:0000256" key="2">
    <source>
        <dbReference type="ARBA" id="ARBA00004673"/>
    </source>
</evidence>
<evidence type="ECO:0000256" key="6">
    <source>
        <dbReference type="ARBA" id="ARBA00022989"/>
    </source>
</evidence>
<evidence type="ECO:0000313" key="10">
    <source>
        <dbReference type="EMBL" id="KAK2703326.1"/>
    </source>
</evidence>
<gene>
    <name evidence="10" type="ORF">QYM36_018176</name>
</gene>
<keyword evidence="5" id="KW-0999">Mitochondrion inner membrane</keyword>
<organism evidence="10 11">
    <name type="scientific">Artemia franciscana</name>
    <name type="common">Brine shrimp</name>
    <name type="synonym">Artemia sanfranciscana</name>
    <dbReference type="NCBI Taxonomy" id="6661"/>
    <lineage>
        <taxon>Eukaryota</taxon>
        <taxon>Metazoa</taxon>
        <taxon>Ecdysozoa</taxon>
        <taxon>Arthropoda</taxon>
        <taxon>Crustacea</taxon>
        <taxon>Branchiopoda</taxon>
        <taxon>Anostraca</taxon>
        <taxon>Artemiidae</taxon>
        <taxon>Artemia</taxon>
    </lineage>
</organism>
<protein>
    <recommendedName>
        <fullName evidence="12">Cytochrome c oxidase subunit 6C</fullName>
    </recommendedName>
</protein>
<dbReference type="AlphaFoldDB" id="A0AA88H9G7"/>
<name>A0AA88H9G7_ARTSF</name>
<evidence type="ECO:0000256" key="4">
    <source>
        <dbReference type="ARBA" id="ARBA00022692"/>
    </source>
</evidence>
<dbReference type="PANTHER" id="PTHR48416:SF1">
    <property type="entry name" value="CYTOCHROME C OXIDASE SUBUNIT 6C"/>
    <property type="match status" value="1"/>
</dbReference>
<accession>A0AA88H9G7</accession>
<evidence type="ECO:0000256" key="1">
    <source>
        <dbReference type="ARBA" id="ARBA00004434"/>
    </source>
</evidence>
<dbReference type="Proteomes" id="UP001187531">
    <property type="component" value="Unassembled WGS sequence"/>
</dbReference>
<comment type="pathway">
    <text evidence="2">Energy metabolism; oxidative phosphorylation.</text>
</comment>
<reference evidence="10" key="1">
    <citation type="submission" date="2023-07" db="EMBL/GenBank/DDBJ databases">
        <title>Chromosome-level genome assembly of Artemia franciscana.</title>
        <authorList>
            <person name="Jo E."/>
        </authorList>
    </citation>
    <scope>NUCLEOTIDE SEQUENCE</scope>
    <source>
        <tissue evidence="10">Whole body</tissue>
    </source>
</reference>
<dbReference type="SUPFAM" id="SSF81415">
    <property type="entry name" value="Mitochondrial cytochrome c oxidase subunit VIc"/>
    <property type="match status" value="1"/>
</dbReference>
<comment type="caution">
    <text evidence="10">The sequence shown here is derived from an EMBL/GenBank/DDBJ whole genome shotgun (WGS) entry which is preliminary data.</text>
</comment>
<comment type="similarity">
    <text evidence="3">Belongs to the cytochrome c oxidase subunit 6c family.</text>
</comment>
<keyword evidence="8 9" id="KW-0472">Membrane</keyword>
<evidence type="ECO:0008006" key="12">
    <source>
        <dbReference type="Google" id="ProtNLM"/>
    </source>
</evidence>